<dbReference type="GO" id="GO:0008658">
    <property type="term" value="F:penicillin binding"/>
    <property type="evidence" value="ECO:0007669"/>
    <property type="project" value="InterPro"/>
</dbReference>
<dbReference type="InterPro" id="IPR050515">
    <property type="entry name" value="Beta-lactam/transpept"/>
</dbReference>
<sequence>MAVSVDVTSIAVHPRQIKNAQAMAKSLAGILKIDSKELIKKLSSDKKFVWIKRRVTPKETEAVRNLKITGIDFIPEYNRFYPNKMLSAQTLGFTNIDDHGIEGIEFYYDAHLRGSTSKFTVLKDALGRGFDAEKRRFPRGSLFRSLIRIQNCEAFCK</sequence>
<accession>X1A992</accession>
<feature type="non-terminal residue" evidence="4">
    <location>
        <position position="157"/>
    </location>
</feature>
<comment type="subcellular location">
    <subcellularLocation>
        <location evidence="1">Membrane</location>
    </subcellularLocation>
</comment>
<dbReference type="PANTHER" id="PTHR30627">
    <property type="entry name" value="PEPTIDOGLYCAN D,D-TRANSPEPTIDASE"/>
    <property type="match status" value="1"/>
</dbReference>
<gene>
    <name evidence="4" type="ORF">S01H4_23567</name>
</gene>
<feature type="domain" description="Penicillin-binding protein dimerisation" evidence="3">
    <location>
        <begin position="2"/>
        <end position="128"/>
    </location>
</feature>
<dbReference type="PANTHER" id="PTHR30627:SF1">
    <property type="entry name" value="PEPTIDOGLYCAN D,D-TRANSPEPTIDASE FTSI"/>
    <property type="match status" value="1"/>
</dbReference>
<dbReference type="GO" id="GO:0005886">
    <property type="term" value="C:plasma membrane"/>
    <property type="evidence" value="ECO:0007669"/>
    <property type="project" value="TreeGrafter"/>
</dbReference>
<dbReference type="EMBL" id="BART01010950">
    <property type="protein sequence ID" value="GAG78920.1"/>
    <property type="molecule type" value="Genomic_DNA"/>
</dbReference>
<evidence type="ECO:0000256" key="1">
    <source>
        <dbReference type="ARBA" id="ARBA00004370"/>
    </source>
</evidence>
<comment type="caution">
    <text evidence="4">The sequence shown here is derived from an EMBL/GenBank/DDBJ whole genome shotgun (WGS) entry which is preliminary data.</text>
</comment>
<dbReference type="Gene3D" id="3.90.1310.10">
    <property type="entry name" value="Penicillin-binding protein 2a (Domain 2)"/>
    <property type="match status" value="1"/>
</dbReference>
<keyword evidence="2" id="KW-0472">Membrane</keyword>
<organism evidence="4">
    <name type="scientific">marine sediment metagenome</name>
    <dbReference type="NCBI Taxonomy" id="412755"/>
    <lineage>
        <taxon>unclassified sequences</taxon>
        <taxon>metagenomes</taxon>
        <taxon>ecological metagenomes</taxon>
    </lineage>
</organism>
<protein>
    <recommendedName>
        <fullName evidence="3">Penicillin-binding protein dimerisation domain-containing protein</fullName>
    </recommendedName>
</protein>
<evidence type="ECO:0000259" key="3">
    <source>
        <dbReference type="Pfam" id="PF03717"/>
    </source>
</evidence>
<dbReference type="AlphaFoldDB" id="X1A992"/>
<reference evidence="4" key="1">
    <citation type="journal article" date="2014" name="Front. Microbiol.">
        <title>High frequency of phylogenetically diverse reductive dehalogenase-homologous genes in deep subseafloor sedimentary metagenomes.</title>
        <authorList>
            <person name="Kawai M."/>
            <person name="Futagami T."/>
            <person name="Toyoda A."/>
            <person name="Takaki Y."/>
            <person name="Nishi S."/>
            <person name="Hori S."/>
            <person name="Arai W."/>
            <person name="Tsubouchi T."/>
            <person name="Morono Y."/>
            <person name="Uchiyama I."/>
            <person name="Ito T."/>
            <person name="Fujiyama A."/>
            <person name="Inagaki F."/>
            <person name="Takami H."/>
        </authorList>
    </citation>
    <scope>NUCLEOTIDE SEQUENCE</scope>
    <source>
        <strain evidence="4">Expedition CK06-06</strain>
    </source>
</reference>
<dbReference type="InterPro" id="IPR036138">
    <property type="entry name" value="PBP_dimer_sf"/>
</dbReference>
<dbReference type="InterPro" id="IPR005311">
    <property type="entry name" value="PBP_dimer"/>
</dbReference>
<dbReference type="Pfam" id="PF03717">
    <property type="entry name" value="PBP_dimer"/>
    <property type="match status" value="1"/>
</dbReference>
<evidence type="ECO:0000256" key="2">
    <source>
        <dbReference type="ARBA" id="ARBA00023136"/>
    </source>
</evidence>
<proteinExistence type="predicted"/>
<name>X1A992_9ZZZZ</name>
<dbReference type="GO" id="GO:0071555">
    <property type="term" value="P:cell wall organization"/>
    <property type="evidence" value="ECO:0007669"/>
    <property type="project" value="TreeGrafter"/>
</dbReference>
<dbReference type="SUPFAM" id="SSF56519">
    <property type="entry name" value="Penicillin binding protein dimerisation domain"/>
    <property type="match status" value="1"/>
</dbReference>
<evidence type="ECO:0000313" key="4">
    <source>
        <dbReference type="EMBL" id="GAG78920.1"/>
    </source>
</evidence>